<dbReference type="GO" id="GO:0016740">
    <property type="term" value="F:transferase activity"/>
    <property type="evidence" value="ECO:0007669"/>
    <property type="project" value="UniProtKB-KW"/>
</dbReference>
<dbReference type="InterPro" id="IPR051678">
    <property type="entry name" value="AGP_Transferase"/>
</dbReference>
<name>A0A317EE28_9PROT</name>
<proteinExistence type="predicted"/>
<dbReference type="Pfam" id="PF01636">
    <property type="entry name" value="APH"/>
    <property type="match status" value="1"/>
</dbReference>
<evidence type="ECO:0000313" key="3">
    <source>
        <dbReference type="Proteomes" id="UP000245461"/>
    </source>
</evidence>
<dbReference type="InterPro" id="IPR011009">
    <property type="entry name" value="Kinase-like_dom_sf"/>
</dbReference>
<dbReference type="Proteomes" id="UP000245461">
    <property type="component" value="Unassembled WGS sequence"/>
</dbReference>
<dbReference type="SUPFAM" id="SSF56112">
    <property type="entry name" value="Protein kinase-like (PK-like)"/>
    <property type="match status" value="1"/>
</dbReference>
<dbReference type="AlphaFoldDB" id="A0A317EE28"/>
<dbReference type="InterPro" id="IPR041726">
    <property type="entry name" value="ACAD10_11_N"/>
</dbReference>
<keyword evidence="2" id="KW-0808">Transferase</keyword>
<dbReference type="CDD" id="cd05154">
    <property type="entry name" value="ACAD10_11_N-like"/>
    <property type="match status" value="1"/>
</dbReference>
<gene>
    <name evidence="2" type="ORF">DKG74_05925</name>
</gene>
<protein>
    <submittedName>
        <fullName evidence="2">Phosphotransferase family protein</fullName>
    </submittedName>
</protein>
<dbReference type="InterPro" id="IPR002575">
    <property type="entry name" value="Aminoglycoside_PTrfase"/>
</dbReference>
<organism evidence="2 3">
    <name type="scientific">Zavarzinia aquatilis</name>
    <dbReference type="NCBI Taxonomy" id="2211142"/>
    <lineage>
        <taxon>Bacteria</taxon>
        <taxon>Pseudomonadati</taxon>
        <taxon>Pseudomonadota</taxon>
        <taxon>Alphaproteobacteria</taxon>
        <taxon>Rhodospirillales</taxon>
        <taxon>Zavarziniaceae</taxon>
        <taxon>Zavarzinia</taxon>
    </lineage>
</organism>
<dbReference type="PANTHER" id="PTHR21310">
    <property type="entry name" value="AMINOGLYCOSIDE PHOSPHOTRANSFERASE-RELATED-RELATED"/>
    <property type="match status" value="1"/>
</dbReference>
<dbReference type="RefSeq" id="WP_109903605.1">
    <property type="nucleotide sequence ID" value="NZ_QGLE01000002.1"/>
</dbReference>
<dbReference type="EMBL" id="QGLE01000002">
    <property type="protein sequence ID" value="PWR25298.1"/>
    <property type="molecule type" value="Genomic_DNA"/>
</dbReference>
<accession>A0A317EE28</accession>
<evidence type="ECO:0000313" key="2">
    <source>
        <dbReference type="EMBL" id="PWR25298.1"/>
    </source>
</evidence>
<feature type="domain" description="Aminoglycoside phosphotransferase" evidence="1">
    <location>
        <begin position="103"/>
        <end position="314"/>
    </location>
</feature>
<dbReference type="OrthoDB" id="3806873at2"/>
<evidence type="ECO:0000259" key="1">
    <source>
        <dbReference type="Pfam" id="PF01636"/>
    </source>
</evidence>
<reference evidence="2 3" key="1">
    <citation type="submission" date="2018-05" db="EMBL/GenBank/DDBJ databases">
        <title>Zavarzinia sp. HR-AS.</title>
        <authorList>
            <person name="Lee Y."/>
            <person name="Jeon C.O."/>
        </authorList>
    </citation>
    <scope>NUCLEOTIDE SEQUENCE [LARGE SCALE GENOMIC DNA]</scope>
    <source>
        <strain evidence="2 3">HR-AS</strain>
    </source>
</reference>
<sequence length="402" mass="45075">MYRLPAVDKARPSPAWIAALRRRYRTEGHIDRLLTRKLERRAGPGFRPLALEEMEAALGRLLAARIGGGFAIRDTRWLWGGASKLQVAFTLEWDRPGVGRERTAMVLRMEPAESIVETSRLREFQLIRAMEGVVPVPPVFWCDEDGDFLPYPGLVYGFAPGVAKPRHDGDRVSGVGSVLNADLRARLAPQFVEHLARIHTVDFSGADLSAFDRPATGTTECAAWGLDWWERVWAEDGDEDIPLLRLAAAWLRRNMPPLDRASIVHADYRLGNFLFTEEDGRISAWLDWELGRIGDRHQDLAWTTSRAFSTPADDGSTPLICSMMPEAAFFEAYEIASGLTVQPKSLHWHKVYNAFSLVVLLLATGYRVARAGKTHQDVLVAWLIGIGYTILDDMRDQLEKGA</sequence>
<dbReference type="Gene3D" id="3.90.1200.10">
    <property type="match status" value="1"/>
</dbReference>
<keyword evidence="3" id="KW-1185">Reference proteome</keyword>
<dbReference type="Gene3D" id="3.30.200.20">
    <property type="entry name" value="Phosphorylase Kinase, domain 1"/>
    <property type="match status" value="1"/>
</dbReference>
<comment type="caution">
    <text evidence="2">The sequence shown here is derived from an EMBL/GenBank/DDBJ whole genome shotgun (WGS) entry which is preliminary data.</text>
</comment>